<gene>
    <name evidence="1" type="ORF">AQJ67_04560</name>
</gene>
<reference evidence="1 2" key="1">
    <citation type="submission" date="2015-10" db="EMBL/GenBank/DDBJ databases">
        <title>Draft genome sequence of Streptomyces caeruleatus NRRL B-24802, type strain for the species Streptomyces caeruleatus.</title>
        <authorList>
            <person name="Ruckert C."/>
            <person name="Winkler A."/>
            <person name="Kalinowski J."/>
            <person name="Kampfer P."/>
            <person name="Glaeser S."/>
        </authorList>
    </citation>
    <scope>NUCLEOTIDE SEQUENCE [LARGE SCALE GENOMIC DNA]</scope>
    <source>
        <strain evidence="1 2">NRRL B-24802</strain>
    </source>
</reference>
<evidence type="ECO:0000313" key="2">
    <source>
        <dbReference type="Proteomes" id="UP000053429"/>
    </source>
</evidence>
<name>A0A101U8B1_9ACTN</name>
<dbReference type="EMBL" id="LMWY01000003">
    <property type="protein sequence ID" value="KUO06072.1"/>
    <property type="molecule type" value="Genomic_DNA"/>
</dbReference>
<dbReference type="AlphaFoldDB" id="A0A101U8B1"/>
<accession>A0A101U8B1</accession>
<sequence>MDLELAALVSSAATAIVSALATDGWEKAKDVAGEFWRRVHPERAEMVEAELVDTRAELLAAREAHNAEAEQHLVGEWHGRLRRLLAADPELAKELQRMLAELRSAAGAEDRAGAARIDMRARASGTGRVYQAGRDQHITER</sequence>
<keyword evidence="2" id="KW-1185">Reference proteome</keyword>
<comment type="caution">
    <text evidence="1">The sequence shown here is derived from an EMBL/GenBank/DDBJ whole genome shotgun (WGS) entry which is preliminary data.</text>
</comment>
<organism evidence="1 2">
    <name type="scientific">Streptomyces caeruleatus</name>
    <dbReference type="NCBI Taxonomy" id="661399"/>
    <lineage>
        <taxon>Bacteria</taxon>
        <taxon>Bacillati</taxon>
        <taxon>Actinomycetota</taxon>
        <taxon>Actinomycetes</taxon>
        <taxon>Kitasatosporales</taxon>
        <taxon>Streptomycetaceae</taxon>
        <taxon>Streptomyces</taxon>
    </lineage>
</organism>
<evidence type="ECO:0000313" key="1">
    <source>
        <dbReference type="EMBL" id="KUO06072.1"/>
    </source>
</evidence>
<dbReference type="Proteomes" id="UP000053429">
    <property type="component" value="Unassembled WGS sequence"/>
</dbReference>
<proteinExistence type="predicted"/>
<protein>
    <submittedName>
        <fullName evidence="1">Uncharacterized protein</fullName>
    </submittedName>
</protein>
<dbReference type="OrthoDB" id="3383530at2"/>
<dbReference type="RefSeq" id="WP_062716635.1">
    <property type="nucleotide sequence ID" value="NZ_KQ948924.1"/>
</dbReference>
<dbReference type="STRING" id="661399.AQJ67_04560"/>